<dbReference type="SUPFAM" id="SSF55031">
    <property type="entry name" value="Bacterial exopeptidase dimerisation domain"/>
    <property type="match status" value="1"/>
</dbReference>
<dbReference type="PANTHER" id="PTHR11014:SF98">
    <property type="entry name" value="N-ACETYLDIAMINOPIMELATE DEACETYLASE"/>
    <property type="match status" value="1"/>
</dbReference>
<dbReference type="GO" id="GO:0050118">
    <property type="term" value="F:N-acetyldiaminopimelate deacetylase activity"/>
    <property type="evidence" value="ECO:0007669"/>
    <property type="project" value="TreeGrafter"/>
</dbReference>
<protein>
    <submittedName>
        <fullName evidence="1">N-acetyl-L,L-diaminopimelate deacetylase</fullName>
    </submittedName>
</protein>
<dbReference type="InterPro" id="IPR002933">
    <property type="entry name" value="Peptidase_M20"/>
</dbReference>
<comment type="caution">
    <text evidence="1">The sequence shown here is derived from an EMBL/GenBank/DDBJ whole genome shotgun (WGS) entry which is preliminary data.</text>
</comment>
<dbReference type="SUPFAM" id="SSF53187">
    <property type="entry name" value="Zn-dependent exopeptidases"/>
    <property type="match status" value="1"/>
</dbReference>
<dbReference type="MEROPS" id="M20.A27"/>
<dbReference type="InterPro" id="IPR017439">
    <property type="entry name" value="Amidohydrolase"/>
</dbReference>
<dbReference type="Gene3D" id="3.40.630.10">
    <property type="entry name" value="Zn peptidases"/>
    <property type="match status" value="1"/>
</dbReference>
<dbReference type="Proteomes" id="UP000019102">
    <property type="component" value="Unassembled WGS sequence"/>
</dbReference>
<name>W4VF64_9BACI</name>
<dbReference type="InterPro" id="IPR036264">
    <property type="entry name" value="Bact_exopeptidase_dim_dom"/>
</dbReference>
<evidence type="ECO:0000313" key="1">
    <source>
        <dbReference type="EMBL" id="GAE91816.1"/>
    </source>
</evidence>
<accession>W4VF64</accession>
<gene>
    <name evidence="1" type="ORF">JCM21714_775</name>
</gene>
<evidence type="ECO:0000313" key="2">
    <source>
        <dbReference type="Proteomes" id="UP000019102"/>
    </source>
</evidence>
<dbReference type="eggNOG" id="COG1473">
    <property type="taxonomic scope" value="Bacteria"/>
</dbReference>
<dbReference type="PANTHER" id="PTHR11014">
    <property type="entry name" value="PEPTIDASE M20 FAMILY MEMBER"/>
    <property type="match status" value="1"/>
</dbReference>
<sequence length="143" mass="16035">MSAGTVQNIIAETARLEGTIRTLQPETMNKIKTELDHIIRGFEIVYDCKIDVDYGSMYYQVNNLGKYVHHFSKIVEEEGIQFVEANAAMTGGEDFGYFLKEIPGFMFWLGVDSPYGLHHSKLNPAEDAIPIGVKAVTAMIQNM</sequence>
<organism evidence="1 2">
    <name type="scientific">Gracilibacillus boraciitolerans JCM 21714</name>
    <dbReference type="NCBI Taxonomy" id="1298598"/>
    <lineage>
        <taxon>Bacteria</taxon>
        <taxon>Bacillati</taxon>
        <taxon>Bacillota</taxon>
        <taxon>Bacilli</taxon>
        <taxon>Bacillales</taxon>
        <taxon>Bacillaceae</taxon>
        <taxon>Gracilibacillus</taxon>
    </lineage>
</organism>
<dbReference type="AlphaFoldDB" id="W4VF64"/>
<dbReference type="EMBL" id="BAVS01000001">
    <property type="protein sequence ID" value="GAE91816.1"/>
    <property type="molecule type" value="Genomic_DNA"/>
</dbReference>
<dbReference type="GO" id="GO:0019877">
    <property type="term" value="P:diaminopimelate biosynthetic process"/>
    <property type="evidence" value="ECO:0007669"/>
    <property type="project" value="TreeGrafter"/>
</dbReference>
<proteinExistence type="predicted"/>
<keyword evidence="2" id="KW-1185">Reference proteome</keyword>
<reference evidence="1 2" key="1">
    <citation type="journal article" date="2014" name="Genome Announc.">
        <title>Draft Genome Sequence of the Boron-Tolerant and Moderately Halotolerant Bacterium Gracilibacillus boraciitolerans JCM 21714T.</title>
        <authorList>
            <person name="Ahmed I."/>
            <person name="Oshima K."/>
            <person name="Suda W."/>
            <person name="Kitamura K."/>
            <person name="Iida T."/>
            <person name="Ohmori Y."/>
            <person name="Fujiwara T."/>
            <person name="Hattori M."/>
            <person name="Ohkuma M."/>
        </authorList>
    </citation>
    <scope>NUCLEOTIDE SEQUENCE [LARGE SCALE GENOMIC DNA]</scope>
    <source>
        <strain evidence="1 2">JCM 21714</strain>
    </source>
</reference>
<dbReference type="STRING" id="1298598.JCM21714_775"/>
<dbReference type="Pfam" id="PF01546">
    <property type="entry name" value="Peptidase_M20"/>
    <property type="match status" value="1"/>
</dbReference>